<reference evidence="4" key="1">
    <citation type="journal article" date="2013" name="Proc. Natl. Acad. Sci. U.S.A.">
        <title>Genome structure and metabolic features in the red seaweed Chondrus crispus shed light on evolution of the Archaeplastida.</title>
        <authorList>
            <person name="Collen J."/>
            <person name="Porcel B."/>
            <person name="Carre W."/>
            <person name="Ball S.G."/>
            <person name="Chaparro C."/>
            <person name="Tonon T."/>
            <person name="Barbeyron T."/>
            <person name="Michel G."/>
            <person name="Noel B."/>
            <person name="Valentin K."/>
            <person name="Elias M."/>
            <person name="Artiguenave F."/>
            <person name="Arun A."/>
            <person name="Aury J.M."/>
            <person name="Barbosa-Neto J.F."/>
            <person name="Bothwell J.H."/>
            <person name="Bouget F.Y."/>
            <person name="Brillet L."/>
            <person name="Cabello-Hurtado F."/>
            <person name="Capella-Gutierrez S."/>
            <person name="Charrier B."/>
            <person name="Cladiere L."/>
            <person name="Cock J.M."/>
            <person name="Coelho S.M."/>
            <person name="Colleoni C."/>
            <person name="Czjzek M."/>
            <person name="Da Silva C."/>
            <person name="Delage L."/>
            <person name="Denoeud F."/>
            <person name="Deschamps P."/>
            <person name="Dittami S.M."/>
            <person name="Gabaldon T."/>
            <person name="Gachon C.M."/>
            <person name="Groisillier A."/>
            <person name="Herve C."/>
            <person name="Jabbari K."/>
            <person name="Katinka M."/>
            <person name="Kloareg B."/>
            <person name="Kowalczyk N."/>
            <person name="Labadie K."/>
            <person name="Leblanc C."/>
            <person name="Lopez P.J."/>
            <person name="McLachlan D.H."/>
            <person name="Meslet-Cladiere L."/>
            <person name="Moustafa A."/>
            <person name="Nehr Z."/>
            <person name="Nyvall Collen P."/>
            <person name="Panaud O."/>
            <person name="Partensky F."/>
            <person name="Poulain J."/>
            <person name="Rensing S.A."/>
            <person name="Rousvoal S."/>
            <person name="Samson G."/>
            <person name="Symeonidi A."/>
            <person name="Weissenbach J."/>
            <person name="Zambounis A."/>
            <person name="Wincker P."/>
            <person name="Boyen C."/>
        </authorList>
    </citation>
    <scope>NUCLEOTIDE SEQUENCE [LARGE SCALE GENOMIC DNA]</scope>
    <source>
        <strain evidence="4">cv. Stackhouse</strain>
    </source>
</reference>
<dbReference type="Gramene" id="CDF36811">
    <property type="protein sequence ID" value="CDF36811"/>
    <property type="gene ID" value="CHC_T00005200001"/>
</dbReference>
<proteinExistence type="predicted"/>
<feature type="region of interest" description="Disordered" evidence="1">
    <location>
        <begin position="538"/>
        <end position="603"/>
    </location>
</feature>
<feature type="region of interest" description="Disordered" evidence="1">
    <location>
        <begin position="438"/>
        <end position="520"/>
    </location>
</feature>
<sequence length="1289" mass="139127">MPRGGVSPPSSNESPLPPFVLATLRDPEAEWEDQRDALKALTAAAKSDAVARPNSQARHEFLRQLRDVGQPLATCIAAPRSTLVREASQCIIQCVEVFGPLFVDTVGNTLARPILDKTGVSIAVIRESAFEAGKALFEHGVTGFSPDIVNMLCEYVQNSKLSSLKRAAAAQFLGMVLVEDCLAGLEPIMGSIQRAIVRGCQDSDERVRALSRENWRKLEILDRSSARQLLNEMPANTTALIAREKGGSPWSEKSAGGRFEQRKSPGSPGRTFKFAPQRYPPTAKRLHPQRVTSESVVESADISPSTAIRRAVTSHTTTTSSLPTSRVGRTQRTAVRLPRPQVRAVDSGSNRPGLPPRPISIPKVRDGMPQAGSVLNRQFGRPVSRPIRRPARRSMAMNPKNTLQGSPPGGVTDHREKVRQSVPAALARAIIIEEQASSIASPGSSSSAQSEAKKDGQDTEFFTPSPISRADIKAGRLPVSPQLEESTHSGAEKPHSTPRLQTQGIPRTLSGDSFVTAHEERKSLSFRETAMEIASRMYRSLQGSSESTDEARTLSPKRDPMEVDTEQPSSQGEESDFVSLSSVGSGDRGIQEPSPKAVNSPANPRKARLSFILNMNASPPQFTVPQPQVVTASVTQGFVGSKMEAVNVPWNDPTNAKQQPTAPLQPSADVSATSKYPNDHIESMSDEIELLMSMQSLTEEVEKPASFRTLIPTTTPVVAKSPEPVSTSICTTEGESSREGESSVGNVTVEDVIVYSSPDKPKEAGNGPEGNLVLTGKIANEKENARPASAISDATAVLKKDPDQDAEKDPKQISKLETEEVNKAPKMEERKPLRPAKEMASIAPSNAPRPKSMPSPTQPAEPSKGEGVPAKRPHNATALPPRWKTNKASIARTTARRSMMFDVAIRSQDSDPPKKREARKGDVTRRLPQRVPYSSGGVAKKVGRPPYMAPALMSGKPRPPMPGARRSLMPGIKMQPPPSAPHAPRVRRSLMPGAKIQPAPGASDAKATSRPPSVCKARPASTRPPPQNGKKVEKSKSATMKKTGAANNNKGMSGASRRVAEWLKQAKRIKNGAWEERCKALKGFGEACQKLDGERISMGLADECIGVLGEYIRQGHHRVISEALDGLFFLLLCSEGSSHMLQRALEKREDVMRRTLGLLITGSESARLAAGRVMHSFEVQFSPEVMVGLIMRAMNQGGGGGVADVRVAKMGCVQLGKAFERAAISGEGFVWKTGLLESVLKTLEGLCGHRRVGVRRAGDGVVEQVRESLPERAFELACEKYGVKFGEGK</sequence>
<dbReference type="Gene3D" id="1.25.10.10">
    <property type="entry name" value="Leucine-rich Repeat Variant"/>
    <property type="match status" value="2"/>
</dbReference>
<dbReference type="InterPro" id="IPR011989">
    <property type="entry name" value="ARM-like"/>
</dbReference>
<dbReference type="RefSeq" id="XP_005716630.1">
    <property type="nucleotide sequence ID" value="XM_005716573.1"/>
</dbReference>
<accession>R7QH66</accession>
<feature type="compositionally biased region" description="Polar residues" evidence="1">
    <location>
        <begin position="1037"/>
        <end position="1051"/>
    </location>
</feature>
<feature type="region of interest" description="Disordered" evidence="1">
    <location>
        <begin position="718"/>
        <end position="747"/>
    </location>
</feature>
<evidence type="ECO:0000313" key="4">
    <source>
        <dbReference type="Proteomes" id="UP000012073"/>
    </source>
</evidence>
<dbReference type="SUPFAM" id="SSF48371">
    <property type="entry name" value="ARM repeat"/>
    <property type="match status" value="1"/>
</dbReference>
<feature type="compositionally biased region" description="Polar residues" evidence="1">
    <location>
        <begin position="652"/>
        <end position="673"/>
    </location>
</feature>
<name>R7QH66_CHOCR</name>
<feature type="compositionally biased region" description="Basic and acidic residues" evidence="1">
    <location>
        <begin position="485"/>
        <end position="495"/>
    </location>
</feature>
<keyword evidence="4" id="KW-1185">Reference proteome</keyword>
<gene>
    <name evidence="3" type="ORF">CHC_T00005200001</name>
</gene>
<dbReference type="InterPro" id="IPR024395">
    <property type="entry name" value="CLASP_N_dom"/>
</dbReference>
<organism evidence="3 4">
    <name type="scientific">Chondrus crispus</name>
    <name type="common">Carrageen Irish moss</name>
    <name type="synonym">Polymorpha crispa</name>
    <dbReference type="NCBI Taxonomy" id="2769"/>
    <lineage>
        <taxon>Eukaryota</taxon>
        <taxon>Rhodophyta</taxon>
        <taxon>Florideophyceae</taxon>
        <taxon>Rhodymeniophycidae</taxon>
        <taxon>Gigartinales</taxon>
        <taxon>Gigartinaceae</taxon>
        <taxon>Chondrus</taxon>
    </lineage>
</organism>
<dbReference type="Pfam" id="PF12348">
    <property type="entry name" value="CLASP_N"/>
    <property type="match status" value="1"/>
</dbReference>
<feature type="region of interest" description="Disordered" evidence="1">
    <location>
        <begin position="781"/>
        <end position="1056"/>
    </location>
</feature>
<dbReference type="OrthoDB" id="46159at2759"/>
<feature type="compositionally biased region" description="Polar residues" evidence="1">
    <location>
        <begin position="566"/>
        <end position="584"/>
    </location>
</feature>
<feature type="compositionally biased region" description="Basic and acidic residues" evidence="1">
    <location>
        <begin position="549"/>
        <end position="561"/>
    </location>
</feature>
<feature type="compositionally biased region" description="Low complexity" evidence="1">
    <location>
        <begin position="438"/>
        <end position="450"/>
    </location>
</feature>
<feature type="compositionally biased region" description="Low complexity" evidence="1">
    <location>
        <begin position="313"/>
        <end position="325"/>
    </location>
</feature>
<evidence type="ECO:0000256" key="1">
    <source>
        <dbReference type="SAM" id="MobiDB-lite"/>
    </source>
</evidence>
<dbReference type="Proteomes" id="UP000012073">
    <property type="component" value="Unassembled WGS sequence"/>
</dbReference>
<dbReference type="InterPro" id="IPR016024">
    <property type="entry name" value="ARM-type_fold"/>
</dbReference>
<feature type="region of interest" description="Disordered" evidence="1">
    <location>
        <begin position="311"/>
        <end position="419"/>
    </location>
</feature>
<feature type="region of interest" description="Disordered" evidence="1">
    <location>
        <begin position="245"/>
        <end position="277"/>
    </location>
</feature>
<evidence type="ECO:0000313" key="3">
    <source>
        <dbReference type="EMBL" id="CDF36811.1"/>
    </source>
</evidence>
<feature type="region of interest" description="Disordered" evidence="1">
    <location>
        <begin position="650"/>
        <end position="673"/>
    </location>
</feature>
<feature type="compositionally biased region" description="Basic and acidic residues" evidence="1">
    <location>
        <begin position="908"/>
        <end position="925"/>
    </location>
</feature>
<dbReference type="STRING" id="2769.R7QH66"/>
<feature type="domain" description="CLASP N-terminal" evidence="2">
    <location>
        <begin position="21"/>
        <end position="241"/>
    </location>
</feature>
<evidence type="ECO:0000259" key="2">
    <source>
        <dbReference type="Pfam" id="PF12348"/>
    </source>
</evidence>
<dbReference type="SMR" id="R7QH66"/>
<feature type="compositionally biased region" description="Polar residues" evidence="1">
    <location>
        <begin position="498"/>
        <end position="513"/>
    </location>
</feature>
<protein>
    <recommendedName>
        <fullName evidence="2">CLASP N-terminal domain-containing protein</fullName>
    </recommendedName>
</protein>
<dbReference type="EMBL" id="HG001803">
    <property type="protein sequence ID" value="CDF36811.1"/>
    <property type="molecule type" value="Genomic_DNA"/>
</dbReference>
<dbReference type="GeneID" id="17324344"/>
<dbReference type="KEGG" id="ccp:CHC_T00005200001"/>
<feature type="compositionally biased region" description="Basic and acidic residues" evidence="1">
    <location>
        <begin position="798"/>
        <end position="837"/>
    </location>
</feature>